<protein>
    <recommendedName>
        <fullName evidence="4">Phytocyanin domain-containing protein</fullName>
    </recommendedName>
</protein>
<reference evidence="5" key="1">
    <citation type="journal article" date="2013" name="Nat. Commun.">
        <title>Whole-genome sequencing of Oryza brachyantha reveals mechanisms underlying Oryza genome evolution.</title>
        <authorList>
            <person name="Chen J."/>
            <person name="Huang Q."/>
            <person name="Gao D."/>
            <person name="Wang J."/>
            <person name="Lang Y."/>
            <person name="Liu T."/>
            <person name="Li B."/>
            <person name="Bai Z."/>
            <person name="Luis Goicoechea J."/>
            <person name="Liang C."/>
            <person name="Chen C."/>
            <person name="Zhang W."/>
            <person name="Sun S."/>
            <person name="Liao Y."/>
            <person name="Zhang X."/>
            <person name="Yang L."/>
            <person name="Song C."/>
            <person name="Wang M."/>
            <person name="Shi J."/>
            <person name="Liu G."/>
            <person name="Liu J."/>
            <person name="Zhou H."/>
            <person name="Zhou W."/>
            <person name="Yu Q."/>
            <person name="An N."/>
            <person name="Chen Y."/>
            <person name="Cai Q."/>
            <person name="Wang B."/>
            <person name="Liu B."/>
            <person name="Min J."/>
            <person name="Huang Y."/>
            <person name="Wu H."/>
            <person name="Li Z."/>
            <person name="Zhang Y."/>
            <person name="Yin Y."/>
            <person name="Song W."/>
            <person name="Jiang J."/>
            <person name="Jackson S.A."/>
            <person name="Wing R.A."/>
            <person name="Wang J."/>
            <person name="Chen M."/>
        </authorList>
    </citation>
    <scope>NUCLEOTIDE SEQUENCE [LARGE SCALE GENOMIC DNA]</scope>
    <source>
        <strain evidence="5">cv. IRGC 101232</strain>
    </source>
</reference>
<dbReference type="HOGENOM" id="CLU_058719_4_4_1"/>
<dbReference type="GO" id="GO:0046872">
    <property type="term" value="F:metal ion binding"/>
    <property type="evidence" value="ECO:0007669"/>
    <property type="project" value="UniProtKB-KW"/>
</dbReference>
<keyword evidence="6" id="KW-1185">Reference proteome</keyword>
<dbReference type="Gene3D" id="2.60.40.420">
    <property type="entry name" value="Cupredoxins - blue copper proteins"/>
    <property type="match status" value="1"/>
</dbReference>
<dbReference type="GO" id="GO:0009055">
    <property type="term" value="F:electron transfer activity"/>
    <property type="evidence" value="ECO:0007669"/>
    <property type="project" value="InterPro"/>
</dbReference>
<sequence>MAGLLPGGVLVAVLLLLAAAAPASARDYTVGDSSGWTTGVDYTAWARGKAFTVGDRLLFQYNSDRHSVAEVSAADHGSCSPSNPLRSYRDGTAAVALTSPGTRYFICGSSGHCASGMKLTVTVASAKPSSPGDGE</sequence>
<name>J3M032_ORYBR</name>
<evidence type="ECO:0000259" key="4">
    <source>
        <dbReference type="PROSITE" id="PS51485"/>
    </source>
</evidence>
<evidence type="ECO:0000313" key="6">
    <source>
        <dbReference type="Proteomes" id="UP000006038"/>
    </source>
</evidence>
<evidence type="ECO:0000256" key="3">
    <source>
        <dbReference type="SAM" id="SignalP"/>
    </source>
</evidence>
<dbReference type="STRING" id="4533.J3M032"/>
<dbReference type="CDD" id="cd04216">
    <property type="entry name" value="Phytocyanin"/>
    <property type="match status" value="1"/>
</dbReference>
<dbReference type="InterPro" id="IPR003245">
    <property type="entry name" value="Phytocyanin_dom"/>
</dbReference>
<keyword evidence="1" id="KW-0479">Metal-binding</keyword>
<dbReference type="OMA" id="YNSWLQG"/>
<dbReference type="KEGG" id="obr:102722490"/>
<dbReference type="PROSITE" id="PS51485">
    <property type="entry name" value="PHYTOCYANIN"/>
    <property type="match status" value="1"/>
</dbReference>
<dbReference type="OrthoDB" id="686200at2759"/>
<reference evidence="5" key="2">
    <citation type="submission" date="2013-04" db="UniProtKB">
        <authorList>
            <consortium name="EnsemblPlants"/>
        </authorList>
    </citation>
    <scope>IDENTIFICATION</scope>
</reference>
<dbReference type="InterPro" id="IPR039391">
    <property type="entry name" value="Phytocyanin-like"/>
</dbReference>
<dbReference type="Proteomes" id="UP000006038">
    <property type="component" value="Chromosome 4"/>
</dbReference>
<dbReference type="EnsemblPlants" id="OB04G27570.1">
    <property type="protein sequence ID" value="OB04G27570.1"/>
    <property type="gene ID" value="OB04G27570"/>
</dbReference>
<evidence type="ECO:0000256" key="2">
    <source>
        <dbReference type="ARBA" id="ARBA00023180"/>
    </source>
</evidence>
<dbReference type="PANTHER" id="PTHR33021:SF152">
    <property type="entry name" value="OS04G0545600 PROTEIN"/>
    <property type="match status" value="1"/>
</dbReference>
<dbReference type="eggNOG" id="ENOG502RZX5">
    <property type="taxonomic scope" value="Eukaryota"/>
</dbReference>
<accession>J3M032</accession>
<dbReference type="Gramene" id="OB04G27570.1">
    <property type="protein sequence ID" value="OB04G27570.1"/>
    <property type="gene ID" value="OB04G27570"/>
</dbReference>
<keyword evidence="3" id="KW-0732">Signal</keyword>
<feature type="domain" description="Phytocyanin" evidence="4">
    <location>
        <begin position="26"/>
        <end position="125"/>
    </location>
</feature>
<dbReference type="PANTHER" id="PTHR33021">
    <property type="entry name" value="BLUE COPPER PROTEIN"/>
    <property type="match status" value="1"/>
</dbReference>
<dbReference type="GeneID" id="102722490"/>
<feature type="chain" id="PRO_5003773206" description="Phytocyanin domain-containing protein" evidence="3">
    <location>
        <begin position="26"/>
        <end position="135"/>
    </location>
</feature>
<dbReference type="Pfam" id="PF02298">
    <property type="entry name" value="Cu_bind_like"/>
    <property type="match status" value="1"/>
</dbReference>
<evidence type="ECO:0000256" key="1">
    <source>
        <dbReference type="ARBA" id="ARBA00022723"/>
    </source>
</evidence>
<proteinExistence type="predicted"/>
<organism evidence="5">
    <name type="scientific">Oryza brachyantha</name>
    <name type="common">malo sina</name>
    <dbReference type="NCBI Taxonomy" id="4533"/>
    <lineage>
        <taxon>Eukaryota</taxon>
        <taxon>Viridiplantae</taxon>
        <taxon>Streptophyta</taxon>
        <taxon>Embryophyta</taxon>
        <taxon>Tracheophyta</taxon>
        <taxon>Spermatophyta</taxon>
        <taxon>Magnoliopsida</taxon>
        <taxon>Liliopsida</taxon>
        <taxon>Poales</taxon>
        <taxon>Poaceae</taxon>
        <taxon>BOP clade</taxon>
        <taxon>Oryzoideae</taxon>
        <taxon>Oryzeae</taxon>
        <taxon>Oryzinae</taxon>
        <taxon>Oryza</taxon>
    </lineage>
</organism>
<dbReference type="AlphaFoldDB" id="J3M032"/>
<feature type="signal peptide" evidence="3">
    <location>
        <begin position="1"/>
        <end position="25"/>
    </location>
</feature>
<evidence type="ECO:0000313" key="5">
    <source>
        <dbReference type="EnsemblPlants" id="OB04G27570.1"/>
    </source>
</evidence>
<keyword evidence="2" id="KW-0325">Glycoprotein</keyword>
<dbReference type="SUPFAM" id="SSF49503">
    <property type="entry name" value="Cupredoxins"/>
    <property type="match status" value="1"/>
</dbReference>
<dbReference type="GO" id="GO:0005886">
    <property type="term" value="C:plasma membrane"/>
    <property type="evidence" value="ECO:0007669"/>
    <property type="project" value="TreeGrafter"/>
</dbReference>
<dbReference type="FunFam" id="2.60.40.420:FF:000003">
    <property type="entry name" value="Blue copper"/>
    <property type="match status" value="1"/>
</dbReference>
<dbReference type="InterPro" id="IPR008972">
    <property type="entry name" value="Cupredoxin"/>
</dbReference>